<organism evidence="3 4">
    <name type="scientific">Zestosphaera tikiterensis</name>
    <dbReference type="NCBI Taxonomy" id="1973259"/>
    <lineage>
        <taxon>Archaea</taxon>
        <taxon>Thermoproteota</taxon>
        <taxon>Thermoprotei</taxon>
        <taxon>Desulfurococcales</taxon>
        <taxon>Desulfurococcaceae</taxon>
        <taxon>Zestosphaera</taxon>
    </lineage>
</organism>
<comment type="caution">
    <text evidence="3">The sequence shown here is derived from an EMBL/GenBank/DDBJ whole genome shotgun (WGS) entry which is preliminary data.</text>
</comment>
<evidence type="ECO:0000313" key="4">
    <source>
        <dbReference type="Proteomes" id="UP000244093"/>
    </source>
</evidence>
<gene>
    <name evidence="3" type="ORF">B7O98_03965</name>
</gene>
<dbReference type="InterPro" id="IPR038157">
    <property type="entry name" value="FeoA_core_dom"/>
</dbReference>
<dbReference type="Gene3D" id="2.30.30.90">
    <property type="match status" value="1"/>
</dbReference>
<feature type="domain" description="Ferrous iron transporter FeoA-like" evidence="2">
    <location>
        <begin position="4"/>
        <end position="74"/>
    </location>
</feature>
<dbReference type="PANTHER" id="PTHR43151:SF1">
    <property type="entry name" value="SSR2333 PROTEIN"/>
    <property type="match status" value="1"/>
</dbReference>
<accession>A0A2R7Y7R8</accession>
<protein>
    <recommendedName>
        <fullName evidence="2">Ferrous iron transporter FeoA-like domain-containing protein</fullName>
    </recommendedName>
</protein>
<dbReference type="AlphaFoldDB" id="A0A2R7Y7R8"/>
<evidence type="ECO:0000256" key="1">
    <source>
        <dbReference type="ARBA" id="ARBA00023004"/>
    </source>
</evidence>
<dbReference type="InterPro" id="IPR007167">
    <property type="entry name" value="Fe-transptr_FeoA-like"/>
</dbReference>
<dbReference type="InterPro" id="IPR053184">
    <property type="entry name" value="FeoA-like"/>
</dbReference>
<name>A0A2R7Y7R8_9CREN</name>
<evidence type="ECO:0000313" key="3">
    <source>
        <dbReference type="EMBL" id="PUA33583.1"/>
    </source>
</evidence>
<dbReference type="InterPro" id="IPR008988">
    <property type="entry name" value="Transcriptional_repressor_C"/>
</dbReference>
<dbReference type="SMART" id="SM00899">
    <property type="entry name" value="FeoA"/>
    <property type="match status" value="1"/>
</dbReference>
<dbReference type="GO" id="GO:0046914">
    <property type="term" value="F:transition metal ion binding"/>
    <property type="evidence" value="ECO:0007669"/>
    <property type="project" value="InterPro"/>
</dbReference>
<dbReference type="Proteomes" id="UP000244093">
    <property type="component" value="Unassembled WGS sequence"/>
</dbReference>
<keyword evidence="1" id="KW-0408">Iron</keyword>
<proteinExistence type="predicted"/>
<evidence type="ECO:0000259" key="2">
    <source>
        <dbReference type="SMART" id="SM00899"/>
    </source>
</evidence>
<dbReference type="SUPFAM" id="SSF50037">
    <property type="entry name" value="C-terminal domain of transcriptional repressors"/>
    <property type="match status" value="1"/>
</dbReference>
<dbReference type="PANTHER" id="PTHR43151">
    <property type="entry name" value="FEOA FAMILY PROTEIN"/>
    <property type="match status" value="1"/>
</dbReference>
<dbReference type="Pfam" id="PF04023">
    <property type="entry name" value="FeoA"/>
    <property type="match status" value="1"/>
</dbReference>
<dbReference type="EMBL" id="NBVN01000002">
    <property type="protein sequence ID" value="PUA33583.1"/>
    <property type="molecule type" value="Genomic_DNA"/>
</dbReference>
<sequence>MSSTTLADLPSGSKARVIRVEAGKGLLERLYQMGLIPNEVVEVMINNVGRLVVKVRGTEIALGRGIARKIFVETIEEKGS</sequence>
<reference evidence="3 4" key="1">
    <citation type="journal article" date="2018" name="Syst. Appl. Microbiol.">
        <title>A new symbiotic nanoarchaeote (Candidatus Nanoclepta minutus) and its host (Zestosphaera tikiterensis gen. nov., sp. nov.) from a New Zealand hot spring.</title>
        <authorList>
            <person name="St John E."/>
            <person name="Liu Y."/>
            <person name="Podar M."/>
            <person name="Stott M.B."/>
            <person name="Meneghin J."/>
            <person name="Chen Z."/>
            <person name="Lagutin K."/>
            <person name="Mitchell K."/>
            <person name="Reysenbach A.L."/>
        </authorList>
    </citation>
    <scope>NUCLEOTIDE SEQUENCE [LARGE SCALE GENOMIC DNA]</scope>
    <source>
        <strain evidence="3">NZ3</strain>
    </source>
</reference>